<organism evidence="5 6">
    <name type="scientific">Acetobacteroides hydrogenigenes</name>
    <dbReference type="NCBI Taxonomy" id="979970"/>
    <lineage>
        <taxon>Bacteria</taxon>
        <taxon>Pseudomonadati</taxon>
        <taxon>Bacteroidota</taxon>
        <taxon>Bacteroidia</taxon>
        <taxon>Bacteroidales</taxon>
        <taxon>Rikenellaceae</taxon>
        <taxon>Acetobacteroides</taxon>
    </lineage>
</organism>
<sequence>MSNTGFIDIYKERIHQAIDYISEHLSEEIPLEKLATVACFSPFHFHRIFSAVLGETPRDYIERSRMEKAAKLICLQQNIAIANIASACGFSSASSFSRTFKKHYGIAPTLYLQKHKEEHHTLNGQQLVTKSQSRLRDFSLVEIKRLPAFHVAYSQTIESYATGIPKAWNRLFQLLQPRGLISNDATLLGIPYNNPGITPREKCRYRACITVPQEVVLPRGDVKTADLKEAVYAVYHFKGTREDVWEAYAFFYGEWLMQSGYLPDEKPLIEFYPLSLMSDCSQNDLTYDIAIPVVPIGSY</sequence>
<evidence type="ECO:0000259" key="4">
    <source>
        <dbReference type="PROSITE" id="PS01124"/>
    </source>
</evidence>
<gene>
    <name evidence="5" type="ORF">CLV25_10958</name>
</gene>
<keyword evidence="2" id="KW-0238">DNA-binding</keyword>
<dbReference type="Pfam" id="PF06445">
    <property type="entry name" value="GyrI-like"/>
    <property type="match status" value="1"/>
</dbReference>
<dbReference type="PANTHER" id="PTHR40055:SF1">
    <property type="entry name" value="TRANSCRIPTIONAL REGULATOR YGIV-RELATED"/>
    <property type="match status" value="1"/>
</dbReference>
<comment type="caution">
    <text evidence="5">The sequence shown here is derived from an EMBL/GenBank/DDBJ whole genome shotgun (WGS) entry which is preliminary data.</text>
</comment>
<evidence type="ECO:0000313" key="6">
    <source>
        <dbReference type="Proteomes" id="UP000294830"/>
    </source>
</evidence>
<dbReference type="InterPro" id="IPR020449">
    <property type="entry name" value="Tscrpt_reg_AraC-type_HTH"/>
</dbReference>
<proteinExistence type="predicted"/>
<dbReference type="SMART" id="SM00871">
    <property type="entry name" value="AraC_E_bind"/>
    <property type="match status" value="1"/>
</dbReference>
<dbReference type="AlphaFoldDB" id="A0A4R2EPS8"/>
<dbReference type="OrthoDB" id="2569619at2"/>
<dbReference type="InterPro" id="IPR009057">
    <property type="entry name" value="Homeodomain-like_sf"/>
</dbReference>
<evidence type="ECO:0000256" key="3">
    <source>
        <dbReference type="ARBA" id="ARBA00023163"/>
    </source>
</evidence>
<dbReference type="PROSITE" id="PS01124">
    <property type="entry name" value="HTH_ARAC_FAMILY_2"/>
    <property type="match status" value="1"/>
</dbReference>
<dbReference type="InterPro" id="IPR018062">
    <property type="entry name" value="HTH_AraC-typ_CS"/>
</dbReference>
<dbReference type="PANTHER" id="PTHR40055">
    <property type="entry name" value="TRANSCRIPTIONAL REGULATOR YGIV-RELATED"/>
    <property type="match status" value="1"/>
</dbReference>
<evidence type="ECO:0000256" key="2">
    <source>
        <dbReference type="ARBA" id="ARBA00023125"/>
    </source>
</evidence>
<dbReference type="Proteomes" id="UP000294830">
    <property type="component" value="Unassembled WGS sequence"/>
</dbReference>
<dbReference type="EMBL" id="SLWB01000009">
    <property type="protein sequence ID" value="TCN66429.1"/>
    <property type="molecule type" value="Genomic_DNA"/>
</dbReference>
<accession>A0A4R2EPS8</accession>
<dbReference type="SUPFAM" id="SSF46689">
    <property type="entry name" value="Homeodomain-like"/>
    <property type="match status" value="2"/>
</dbReference>
<dbReference type="InterPro" id="IPR029442">
    <property type="entry name" value="GyrI-like"/>
</dbReference>
<keyword evidence="3" id="KW-0804">Transcription</keyword>
<dbReference type="SUPFAM" id="SSF55136">
    <property type="entry name" value="Probable bacterial effector-binding domain"/>
    <property type="match status" value="1"/>
</dbReference>
<dbReference type="Gene3D" id="1.10.10.60">
    <property type="entry name" value="Homeodomain-like"/>
    <property type="match status" value="2"/>
</dbReference>
<reference evidence="5 6" key="1">
    <citation type="submission" date="2019-03" db="EMBL/GenBank/DDBJ databases">
        <title>Genomic Encyclopedia of Archaeal and Bacterial Type Strains, Phase II (KMG-II): from individual species to whole genera.</title>
        <authorList>
            <person name="Goeker M."/>
        </authorList>
    </citation>
    <scope>NUCLEOTIDE SEQUENCE [LARGE SCALE GENOMIC DNA]</scope>
    <source>
        <strain evidence="5 6">RL-C</strain>
    </source>
</reference>
<dbReference type="InterPro" id="IPR050908">
    <property type="entry name" value="SmbC-like"/>
</dbReference>
<dbReference type="InterPro" id="IPR011256">
    <property type="entry name" value="Reg_factor_effector_dom_sf"/>
</dbReference>
<evidence type="ECO:0000256" key="1">
    <source>
        <dbReference type="ARBA" id="ARBA00023015"/>
    </source>
</evidence>
<dbReference type="InterPro" id="IPR018060">
    <property type="entry name" value="HTH_AraC"/>
</dbReference>
<dbReference type="PROSITE" id="PS00041">
    <property type="entry name" value="HTH_ARAC_FAMILY_1"/>
    <property type="match status" value="1"/>
</dbReference>
<dbReference type="Pfam" id="PF12833">
    <property type="entry name" value="HTH_18"/>
    <property type="match status" value="1"/>
</dbReference>
<keyword evidence="6" id="KW-1185">Reference proteome</keyword>
<dbReference type="PRINTS" id="PR00032">
    <property type="entry name" value="HTHARAC"/>
</dbReference>
<dbReference type="GO" id="GO:0043565">
    <property type="term" value="F:sequence-specific DNA binding"/>
    <property type="evidence" value="ECO:0007669"/>
    <property type="project" value="InterPro"/>
</dbReference>
<protein>
    <submittedName>
        <fullName evidence="5">AraC family transcriptional regulator</fullName>
    </submittedName>
</protein>
<feature type="domain" description="HTH araC/xylS-type" evidence="4">
    <location>
        <begin position="15"/>
        <end position="114"/>
    </location>
</feature>
<keyword evidence="1" id="KW-0805">Transcription regulation</keyword>
<dbReference type="InterPro" id="IPR010499">
    <property type="entry name" value="AraC_E-bd"/>
</dbReference>
<dbReference type="Gene3D" id="3.20.80.10">
    <property type="entry name" value="Regulatory factor, effector binding domain"/>
    <property type="match status" value="1"/>
</dbReference>
<dbReference type="RefSeq" id="WP_131839555.1">
    <property type="nucleotide sequence ID" value="NZ_SLWB01000009.1"/>
</dbReference>
<name>A0A4R2EPS8_9BACT</name>
<dbReference type="SMART" id="SM00342">
    <property type="entry name" value="HTH_ARAC"/>
    <property type="match status" value="1"/>
</dbReference>
<evidence type="ECO:0000313" key="5">
    <source>
        <dbReference type="EMBL" id="TCN66429.1"/>
    </source>
</evidence>
<dbReference type="GO" id="GO:0003700">
    <property type="term" value="F:DNA-binding transcription factor activity"/>
    <property type="evidence" value="ECO:0007669"/>
    <property type="project" value="InterPro"/>
</dbReference>